<proteinExistence type="predicted"/>
<accession>A0A2G5HG76</accession>
<evidence type="ECO:0000313" key="2">
    <source>
        <dbReference type="EMBL" id="WPB06637.1"/>
    </source>
</evidence>
<sequence length="154" mass="17322">MENTASRLSGQLWEVTNPDSITYSAIREHVEVYDYDVHVWNIGCEAARKGLQIQGESQAERAALEVESTQLLAAIDDCTERMVTKFEAIIESYRQGGAAVAVYRPRLDGNFNRFQIHANKEMARLQLLQDRFSTRPDSCRHLAAGEQPGAIKLP</sequence>
<evidence type="ECO:0000313" key="1">
    <source>
        <dbReference type="EMBL" id="PIA91495.1"/>
    </source>
</evidence>
<gene>
    <name evidence="1" type="ORF">CB0940_09083</name>
    <name evidence="2" type="ORF">RHO25_011294</name>
</gene>
<evidence type="ECO:0000313" key="4">
    <source>
        <dbReference type="Proteomes" id="UP001302367"/>
    </source>
</evidence>
<dbReference type="OrthoDB" id="10387086at2759"/>
<dbReference type="EMBL" id="CP134190">
    <property type="protein sequence ID" value="WPB06637.1"/>
    <property type="molecule type" value="Genomic_DNA"/>
</dbReference>
<dbReference type="EMBL" id="LKMD01000106">
    <property type="protein sequence ID" value="PIA91495.1"/>
    <property type="molecule type" value="Genomic_DNA"/>
</dbReference>
<reference evidence="1 3" key="1">
    <citation type="submission" date="2015-10" db="EMBL/GenBank/DDBJ databases">
        <title>The cercosporin biosynthetic gene cluster was horizontally transferred to several fungal lineages and shown to be expanded in Cercospora beticola based on microsynteny with recipient genomes.</title>
        <authorList>
            <person name="De Jonge R."/>
            <person name="Ebert M.K."/>
            <person name="Suttle J.C."/>
            <person name="Jurick Ii W.M."/>
            <person name="Secor G.A."/>
            <person name="Thomma B.P."/>
            <person name="Van De Peer Y."/>
            <person name="Bolton M.D."/>
        </authorList>
    </citation>
    <scope>NUCLEOTIDE SEQUENCE [LARGE SCALE GENOMIC DNA]</scope>
    <source>
        <strain evidence="1 3">09-40</strain>
    </source>
</reference>
<organism evidence="1 3">
    <name type="scientific">Cercospora beticola</name>
    <name type="common">Sugarbeet leaf spot fungus</name>
    <dbReference type="NCBI Taxonomy" id="122368"/>
    <lineage>
        <taxon>Eukaryota</taxon>
        <taxon>Fungi</taxon>
        <taxon>Dikarya</taxon>
        <taxon>Ascomycota</taxon>
        <taxon>Pezizomycotina</taxon>
        <taxon>Dothideomycetes</taxon>
        <taxon>Dothideomycetidae</taxon>
        <taxon>Mycosphaerellales</taxon>
        <taxon>Mycosphaerellaceae</taxon>
        <taxon>Cercospora</taxon>
    </lineage>
</organism>
<evidence type="ECO:0000313" key="3">
    <source>
        <dbReference type="Proteomes" id="UP000230605"/>
    </source>
</evidence>
<name>A0A2G5HG76_CERBT</name>
<protein>
    <submittedName>
        <fullName evidence="1">Uncharacterized protein</fullName>
    </submittedName>
</protein>
<keyword evidence="4" id="KW-1185">Reference proteome</keyword>
<dbReference type="Proteomes" id="UP000230605">
    <property type="component" value="Chromosome 7"/>
</dbReference>
<dbReference type="AlphaFoldDB" id="A0A2G5HG76"/>
<dbReference type="Proteomes" id="UP001302367">
    <property type="component" value="Chromosome 7"/>
</dbReference>
<reference evidence="2 4" key="2">
    <citation type="submission" date="2023-09" db="EMBL/GenBank/DDBJ databases">
        <title>Complete-Gapless Cercospora beticola genome.</title>
        <authorList>
            <person name="Wyatt N.A."/>
            <person name="Spanner R.E."/>
            <person name="Bolton M.D."/>
        </authorList>
    </citation>
    <scope>NUCLEOTIDE SEQUENCE [LARGE SCALE GENOMIC DNA]</scope>
    <source>
        <strain evidence="2">Cb09-40</strain>
    </source>
</reference>